<name>A0AAP3XRE5_9PROT</name>
<gene>
    <name evidence="2" type="ORF">PZ740_09375</name>
</gene>
<accession>A0AAP3XRE5</accession>
<comment type="caution">
    <text evidence="2">The sequence shown here is derived from an EMBL/GenBank/DDBJ whole genome shotgun (WGS) entry which is preliminary data.</text>
</comment>
<proteinExistence type="predicted"/>
<organism evidence="2 3">
    <name type="scientific">Marinimicrococcus flavescens</name>
    <dbReference type="NCBI Taxonomy" id="3031815"/>
    <lineage>
        <taxon>Bacteria</taxon>
        <taxon>Pseudomonadati</taxon>
        <taxon>Pseudomonadota</taxon>
        <taxon>Alphaproteobacteria</taxon>
        <taxon>Geminicoccales</taxon>
        <taxon>Geminicoccaceae</taxon>
        <taxon>Marinimicrococcus</taxon>
    </lineage>
</organism>
<reference evidence="2 3" key="1">
    <citation type="submission" date="2023-03" db="EMBL/GenBank/DDBJ databases">
        <title>YIM 152171 draft genome.</title>
        <authorList>
            <person name="Yang Z."/>
        </authorList>
    </citation>
    <scope>NUCLEOTIDE SEQUENCE [LARGE SCALE GENOMIC DNA]</scope>
    <source>
        <strain evidence="2 3">YIM 152171</strain>
    </source>
</reference>
<keyword evidence="3" id="KW-1185">Reference proteome</keyword>
<dbReference type="AlphaFoldDB" id="A0AAP3XRE5"/>
<protein>
    <submittedName>
        <fullName evidence="2">DUF3108 domain-containing protein</fullName>
    </submittedName>
</protein>
<dbReference type="Pfam" id="PF11306">
    <property type="entry name" value="DUF3108"/>
    <property type="match status" value="1"/>
</dbReference>
<dbReference type="EMBL" id="JARGEQ010000091">
    <property type="protein sequence ID" value="MDF1586593.1"/>
    <property type="molecule type" value="Genomic_DNA"/>
</dbReference>
<dbReference type="RefSeq" id="WP_327789009.1">
    <property type="nucleotide sequence ID" value="NZ_JARGEQ010000091.1"/>
</dbReference>
<evidence type="ECO:0000313" key="2">
    <source>
        <dbReference type="EMBL" id="MDF1586593.1"/>
    </source>
</evidence>
<feature type="signal peptide" evidence="1">
    <location>
        <begin position="1"/>
        <end position="18"/>
    </location>
</feature>
<evidence type="ECO:0000313" key="3">
    <source>
        <dbReference type="Proteomes" id="UP001301140"/>
    </source>
</evidence>
<dbReference type="InterPro" id="IPR006311">
    <property type="entry name" value="TAT_signal"/>
</dbReference>
<dbReference type="InterPro" id="IPR021457">
    <property type="entry name" value="DUF3108"/>
</dbReference>
<feature type="chain" id="PRO_5042849998" evidence="1">
    <location>
        <begin position="19"/>
        <end position="279"/>
    </location>
</feature>
<sequence length="279" mass="30740">MPSRRLFLASLLSLPATGALLLPPGRAAASLPPAIDARYDVRVAGMTVADLALTISPEGNRARSTFVMRSRGLAALMSDAFTRFEALSRIAPDGTGEPAAFEAYHYKRDRTREISIRYGEGGALERVELVNQGRDKKSEVPSALQAGTVDPLTAFLRLRAWLPDAARGRAPATRVIPVFEGRKRFDLEATWLRTERGKGAGLPPHHELKVRLVALFGFDRGDDLVSFPDEPQGRWLRVLVQADRRLLPLVVETVNDRRPARVTLTEDCRAGERCPALVQ</sequence>
<evidence type="ECO:0000256" key="1">
    <source>
        <dbReference type="SAM" id="SignalP"/>
    </source>
</evidence>
<dbReference type="Proteomes" id="UP001301140">
    <property type="component" value="Unassembled WGS sequence"/>
</dbReference>
<keyword evidence="1" id="KW-0732">Signal</keyword>
<dbReference type="PROSITE" id="PS51318">
    <property type="entry name" value="TAT"/>
    <property type="match status" value="1"/>
</dbReference>